<evidence type="ECO:0000313" key="2">
    <source>
        <dbReference type="EMBL" id="MFI2477220.1"/>
    </source>
</evidence>
<keyword evidence="1" id="KW-1133">Transmembrane helix</keyword>
<accession>A0ABW7X7Z4</accession>
<gene>
    <name evidence="2" type="ORF">ACH49W_27900</name>
</gene>
<reference evidence="2 3" key="1">
    <citation type="submission" date="2024-10" db="EMBL/GenBank/DDBJ databases">
        <title>The Natural Products Discovery Center: Release of the First 8490 Sequenced Strains for Exploring Actinobacteria Biosynthetic Diversity.</title>
        <authorList>
            <person name="Kalkreuter E."/>
            <person name="Kautsar S.A."/>
            <person name="Yang D."/>
            <person name="Bader C.D."/>
            <person name="Teijaro C.N."/>
            <person name="Fluegel L."/>
            <person name="Davis C.M."/>
            <person name="Simpson J.R."/>
            <person name="Lauterbach L."/>
            <person name="Steele A.D."/>
            <person name="Gui C."/>
            <person name="Meng S."/>
            <person name="Li G."/>
            <person name="Viehrig K."/>
            <person name="Ye F."/>
            <person name="Su P."/>
            <person name="Kiefer A.F."/>
            <person name="Nichols A."/>
            <person name="Cepeda A.J."/>
            <person name="Yan W."/>
            <person name="Fan B."/>
            <person name="Jiang Y."/>
            <person name="Adhikari A."/>
            <person name="Zheng C.-J."/>
            <person name="Schuster L."/>
            <person name="Cowan T.M."/>
            <person name="Smanski M.J."/>
            <person name="Chevrette M.G."/>
            <person name="De Carvalho L.P.S."/>
            <person name="Shen B."/>
        </authorList>
    </citation>
    <scope>NUCLEOTIDE SEQUENCE [LARGE SCALE GENOMIC DNA]</scope>
    <source>
        <strain evidence="2 3">NPDC019275</strain>
    </source>
</reference>
<organism evidence="2 3">
    <name type="scientific">Nocardia xishanensis</name>
    <dbReference type="NCBI Taxonomy" id="238964"/>
    <lineage>
        <taxon>Bacteria</taxon>
        <taxon>Bacillati</taxon>
        <taxon>Actinomycetota</taxon>
        <taxon>Actinomycetes</taxon>
        <taxon>Mycobacteriales</taxon>
        <taxon>Nocardiaceae</taxon>
        <taxon>Nocardia</taxon>
    </lineage>
</organism>
<name>A0ABW7X7Z4_9NOCA</name>
<proteinExistence type="predicted"/>
<keyword evidence="1" id="KW-0472">Membrane</keyword>
<dbReference type="Proteomes" id="UP001611415">
    <property type="component" value="Unassembled WGS sequence"/>
</dbReference>
<sequence>MSPVAKLATGVSVGTAAGYTGFSLAQRASDGEWPVGAEWFSVVMSGVVVGVIALLVVLVLVAFTGIGRRSGGGLSGK</sequence>
<feature type="transmembrane region" description="Helical" evidence="1">
    <location>
        <begin position="41"/>
        <end position="67"/>
    </location>
</feature>
<evidence type="ECO:0000313" key="3">
    <source>
        <dbReference type="Proteomes" id="UP001611415"/>
    </source>
</evidence>
<protein>
    <submittedName>
        <fullName evidence="2">Uncharacterized protein</fullName>
    </submittedName>
</protein>
<keyword evidence="1" id="KW-0812">Transmembrane</keyword>
<keyword evidence="3" id="KW-1185">Reference proteome</keyword>
<comment type="caution">
    <text evidence="2">The sequence shown here is derived from an EMBL/GenBank/DDBJ whole genome shotgun (WGS) entry which is preliminary data.</text>
</comment>
<dbReference type="RefSeq" id="WP_357410162.1">
    <property type="nucleotide sequence ID" value="NZ_JBEYCD010000018.1"/>
</dbReference>
<evidence type="ECO:0000256" key="1">
    <source>
        <dbReference type="SAM" id="Phobius"/>
    </source>
</evidence>
<dbReference type="EMBL" id="JBIRYO010000022">
    <property type="protein sequence ID" value="MFI2477220.1"/>
    <property type="molecule type" value="Genomic_DNA"/>
</dbReference>